<evidence type="ECO:0000313" key="3">
    <source>
        <dbReference type="EMBL" id="MFD1314117.1"/>
    </source>
</evidence>
<evidence type="ECO:0000256" key="1">
    <source>
        <dbReference type="SAM" id="SignalP"/>
    </source>
</evidence>
<protein>
    <submittedName>
        <fullName evidence="3">M28 family peptidase</fullName>
    </submittedName>
</protein>
<dbReference type="Proteomes" id="UP001597201">
    <property type="component" value="Unassembled WGS sequence"/>
</dbReference>
<sequence>MKKIILSSALLLSGIAFAQAPMKVAKSEVAMKYGNSITVDDLKEDLTILASDALEGRETGKRGQKMAAAFIESTFRDLGLQPVVKNGNKMSYFQEVELVATKPGNIYVKIGEETLKNMEDGVVYSGTGQDTPEIPIDIVFGGEGSEAELASLDLENKGLVIVQSDRIKTRSASKYAYEKGAKMIFVVNQSSDEKYDEYLEKYTHYLTNERLGLASEESSSATGNFYIKPSVAEKLTKTSMEKLLKANENFASGKTNAFTKIKGNKVSFKLGVEKREVLSENVLGYLEGTDLKDEVIIITAHYDHVGVNDGKVYNGADDDGSGTVGLLEIAEAFSLAKAEGHGPRRSILFMPVTGEEKGLLGSAYYAEHPVFPFENTMVDLNIDMIGRIGNRNFETEDYVFLVGADKLSQELHDISEEVNSTYTNLHLDYTFNDQDHPERIYYRSDHWNFAKNNIPIIFYYNGSHVDYHKDTDTVDKIEFDLLKKRTELIFYTAWELANKEGKLTMNK</sequence>
<feature type="chain" id="PRO_5047344331" evidence="1">
    <location>
        <begin position="19"/>
        <end position="507"/>
    </location>
</feature>
<dbReference type="InterPro" id="IPR045175">
    <property type="entry name" value="M28_fam"/>
</dbReference>
<name>A0ABW3XX35_9FLAO</name>
<proteinExistence type="predicted"/>
<organism evidence="3 4">
    <name type="scientific">Namhaeicola litoreus</name>
    <dbReference type="NCBI Taxonomy" id="1052145"/>
    <lineage>
        <taxon>Bacteria</taxon>
        <taxon>Pseudomonadati</taxon>
        <taxon>Bacteroidota</taxon>
        <taxon>Flavobacteriia</taxon>
        <taxon>Flavobacteriales</taxon>
        <taxon>Flavobacteriaceae</taxon>
        <taxon>Namhaeicola</taxon>
    </lineage>
</organism>
<evidence type="ECO:0000259" key="2">
    <source>
        <dbReference type="Pfam" id="PF04389"/>
    </source>
</evidence>
<dbReference type="EMBL" id="JBHTMY010000001">
    <property type="protein sequence ID" value="MFD1314117.1"/>
    <property type="molecule type" value="Genomic_DNA"/>
</dbReference>
<dbReference type="InterPro" id="IPR007484">
    <property type="entry name" value="Peptidase_M28"/>
</dbReference>
<evidence type="ECO:0000313" key="4">
    <source>
        <dbReference type="Proteomes" id="UP001597201"/>
    </source>
</evidence>
<comment type="caution">
    <text evidence="3">The sequence shown here is derived from an EMBL/GenBank/DDBJ whole genome shotgun (WGS) entry which is preliminary data.</text>
</comment>
<feature type="domain" description="Peptidase M28" evidence="2">
    <location>
        <begin position="281"/>
        <end position="491"/>
    </location>
</feature>
<accession>A0ABW3XX35</accession>
<dbReference type="Gene3D" id="3.40.630.10">
    <property type="entry name" value="Zn peptidases"/>
    <property type="match status" value="2"/>
</dbReference>
<dbReference type="PANTHER" id="PTHR12147:SF26">
    <property type="entry name" value="PEPTIDASE M28 DOMAIN-CONTAINING PROTEIN"/>
    <property type="match status" value="1"/>
</dbReference>
<keyword evidence="4" id="KW-1185">Reference proteome</keyword>
<dbReference type="Pfam" id="PF04389">
    <property type="entry name" value="Peptidase_M28"/>
    <property type="match status" value="1"/>
</dbReference>
<reference evidence="4" key="1">
    <citation type="journal article" date="2019" name="Int. J. Syst. Evol. Microbiol.">
        <title>The Global Catalogue of Microorganisms (GCM) 10K type strain sequencing project: providing services to taxonomists for standard genome sequencing and annotation.</title>
        <authorList>
            <consortium name="The Broad Institute Genomics Platform"/>
            <consortium name="The Broad Institute Genome Sequencing Center for Infectious Disease"/>
            <person name="Wu L."/>
            <person name="Ma J."/>
        </authorList>
    </citation>
    <scope>NUCLEOTIDE SEQUENCE [LARGE SCALE GENOMIC DNA]</scope>
    <source>
        <strain evidence="4">CCUG 61485</strain>
    </source>
</reference>
<dbReference type="PANTHER" id="PTHR12147">
    <property type="entry name" value="METALLOPEPTIDASE M28 FAMILY MEMBER"/>
    <property type="match status" value="1"/>
</dbReference>
<keyword evidence="1" id="KW-0732">Signal</keyword>
<dbReference type="PROSITE" id="PS00018">
    <property type="entry name" value="EF_HAND_1"/>
    <property type="match status" value="1"/>
</dbReference>
<gene>
    <name evidence="3" type="ORF">ACFQ39_00690</name>
</gene>
<dbReference type="InterPro" id="IPR018247">
    <property type="entry name" value="EF_Hand_1_Ca_BS"/>
</dbReference>
<dbReference type="RefSeq" id="WP_377175419.1">
    <property type="nucleotide sequence ID" value="NZ_JBHTMY010000001.1"/>
</dbReference>
<feature type="signal peptide" evidence="1">
    <location>
        <begin position="1"/>
        <end position="18"/>
    </location>
</feature>
<dbReference type="SUPFAM" id="SSF53187">
    <property type="entry name" value="Zn-dependent exopeptidases"/>
    <property type="match status" value="1"/>
</dbReference>